<name>A0ABN0NLF1_9GAMM</name>
<sequence length="161" mass="18115">MYLRKSILIGSMCLLASCAAKKENSASKLVQKTELPAASLICIEAESKSRVGFQIFIKDIDFNDKEKIDDLFSRVQKFVMTDPCIPPLLRHGTLIYIDNLEFVKPDGDVLIDTMNLPKHGNVINAYTSAPFLIGESKLWLQLSKKRLAQAFPNYTTDIVFD</sequence>
<evidence type="ECO:0000313" key="2">
    <source>
        <dbReference type="Proteomes" id="UP000016534"/>
    </source>
</evidence>
<protein>
    <recommendedName>
        <fullName evidence="3">Lipoprotein</fullName>
    </recommendedName>
</protein>
<comment type="caution">
    <text evidence="1">The sequence shown here is derived from an EMBL/GenBank/DDBJ whole genome shotgun (WGS) entry which is preliminary data.</text>
</comment>
<keyword evidence="2" id="KW-1185">Reference proteome</keyword>
<organism evidence="1 2">
    <name type="scientific">Pseudoalteromonas undina</name>
    <dbReference type="NCBI Taxonomy" id="43660"/>
    <lineage>
        <taxon>Bacteria</taxon>
        <taxon>Pseudomonadati</taxon>
        <taxon>Pseudomonadota</taxon>
        <taxon>Gammaproteobacteria</taxon>
        <taxon>Alteromonadales</taxon>
        <taxon>Pseudoalteromonadaceae</taxon>
        <taxon>Pseudoalteromonas</taxon>
    </lineage>
</organism>
<evidence type="ECO:0000313" key="1">
    <source>
        <dbReference type="EMBL" id="ERG62141.1"/>
    </source>
</evidence>
<reference evidence="1" key="1">
    <citation type="journal article" date="2012" name="J. Bacteriol.">
        <title>Genome sequences of type strains of seven species of the marine bacterium Pseudoalteromonas.</title>
        <authorList>
            <person name="Xie B.B."/>
            <person name="Shu Y.L."/>
            <person name="Qin Q.L."/>
            <person name="Rong J.C."/>
            <person name="Zhang X.Y."/>
            <person name="Chen X.L."/>
            <person name="Shi M."/>
            <person name="He H.L."/>
            <person name="Zhou B.C."/>
            <person name="Zhang Y.Z."/>
        </authorList>
    </citation>
    <scope>NUCLEOTIDE SEQUENCE [LARGE SCALE GENOMIC DNA]</scope>
    <source>
        <strain evidence="1">NCIMB 2128</strain>
    </source>
</reference>
<proteinExistence type="predicted"/>
<accession>A0ABN0NLF1</accession>
<dbReference type="PROSITE" id="PS51257">
    <property type="entry name" value="PROKAR_LIPOPROTEIN"/>
    <property type="match status" value="1"/>
</dbReference>
<dbReference type="Proteomes" id="UP000016534">
    <property type="component" value="Unassembled WGS sequence"/>
</dbReference>
<dbReference type="EMBL" id="AHCF02000008">
    <property type="protein sequence ID" value="ERG62141.1"/>
    <property type="molecule type" value="Genomic_DNA"/>
</dbReference>
<gene>
    <name evidence="1" type="ORF">PUND_03570</name>
</gene>
<evidence type="ECO:0008006" key="3">
    <source>
        <dbReference type="Google" id="ProtNLM"/>
    </source>
</evidence>
<reference evidence="1" key="2">
    <citation type="submission" date="2013-04" db="EMBL/GenBank/DDBJ databases">
        <title>Genome sequence of Pseudoalteromonas undina.</title>
        <authorList>
            <person name="Xie B.-B."/>
            <person name="Rong J.-C."/>
            <person name="Qin Q.-L."/>
            <person name="Shu Y.-L."/>
            <person name="Zhang Y.-Z."/>
        </authorList>
    </citation>
    <scope>NUCLEOTIDE SEQUENCE</scope>
    <source>
        <strain evidence="1">NCIMB 2128</strain>
    </source>
</reference>